<comment type="caution">
    <text evidence="9">The sequence shown here is derived from an EMBL/GenBank/DDBJ whole genome shotgun (WGS) entry which is preliminary data.</text>
</comment>
<gene>
    <name evidence="9" type="ORF">DQ226_12035</name>
    <name evidence="8" type="ORF">QYF62_02380</name>
</gene>
<dbReference type="PANTHER" id="PTHR33885:SF3">
    <property type="entry name" value="PHAGE SHOCK PROTEIN C"/>
    <property type="match status" value="1"/>
</dbReference>
<evidence type="ECO:0000256" key="1">
    <source>
        <dbReference type="ARBA" id="ARBA00004162"/>
    </source>
</evidence>
<dbReference type="InterPro" id="IPR052027">
    <property type="entry name" value="PspC"/>
</dbReference>
<evidence type="ECO:0000313" key="11">
    <source>
        <dbReference type="Proteomes" id="UP001172702"/>
    </source>
</evidence>
<dbReference type="Proteomes" id="UP001172702">
    <property type="component" value="Unassembled WGS sequence"/>
</dbReference>
<dbReference type="GO" id="GO:0005886">
    <property type="term" value="C:plasma membrane"/>
    <property type="evidence" value="ECO:0007669"/>
    <property type="project" value="UniProtKB-SubCell"/>
</dbReference>
<evidence type="ECO:0000313" key="8">
    <source>
        <dbReference type="EMBL" id="MDN4504910.1"/>
    </source>
</evidence>
<feature type="transmembrane region" description="Helical" evidence="6">
    <location>
        <begin position="40"/>
        <end position="62"/>
    </location>
</feature>
<reference evidence="8 11" key="2">
    <citation type="submission" date="2023-07" db="EMBL/GenBank/DDBJ databases">
        <title>Strategy for survival of the halotoleranting strain Dietzia MX2 from the Yakshinskoe mineral salts deposit.</title>
        <authorList>
            <person name="Kharitonova M.A."/>
            <person name="Kupriyanova-Ashina F.G."/>
            <person name="Shakirov T.R."/>
            <person name="Vafina M.S."/>
            <person name="Ilinskaya O.N."/>
        </authorList>
    </citation>
    <scope>NUCLEOTIDE SEQUENCE [LARGE SCALE GENOMIC DNA]</scope>
    <source>
        <strain evidence="8 11">MX2</strain>
    </source>
</reference>
<comment type="subcellular location">
    <subcellularLocation>
        <location evidence="1">Cell membrane</location>
        <topology evidence="1">Single-pass membrane protein</topology>
    </subcellularLocation>
</comment>
<evidence type="ECO:0000259" key="7">
    <source>
        <dbReference type="Pfam" id="PF04024"/>
    </source>
</evidence>
<organism evidence="9 10">
    <name type="scientific">Dietzia maris</name>
    <dbReference type="NCBI Taxonomy" id="37915"/>
    <lineage>
        <taxon>Bacteria</taxon>
        <taxon>Bacillati</taxon>
        <taxon>Actinomycetota</taxon>
        <taxon>Actinomycetes</taxon>
        <taxon>Mycobacteriales</taxon>
        <taxon>Dietziaceae</taxon>
        <taxon>Dietzia</taxon>
    </lineage>
</organism>
<dbReference type="Pfam" id="PF04024">
    <property type="entry name" value="PspC"/>
    <property type="match status" value="1"/>
</dbReference>
<dbReference type="PANTHER" id="PTHR33885">
    <property type="entry name" value="PHAGE SHOCK PROTEIN C"/>
    <property type="match status" value="1"/>
</dbReference>
<evidence type="ECO:0000256" key="4">
    <source>
        <dbReference type="ARBA" id="ARBA00022989"/>
    </source>
</evidence>
<protein>
    <submittedName>
        <fullName evidence="9">PspC domain-containing protein</fullName>
    </submittedName>
</protein>
<evidence type="ECO:0000256" key="6">
    <source>
        <dbReference type="SAM" id="Phobius"/>
    </source>
</evidence>
<dbReference type="AlphaFoldDB" id="A0A365P8Q5"/>
<feature type="domain" description="Phage shock protein PspC N-terminal" evidence="7">
    <location>
        <begin position="10"/>
        <end position="65"/>
    </location>
</feature>
<dbReference type="InterPro" id="IPR007168">
    <property type="entry name" value="Phageshock_PspC_N"/>
</dbReference>
<proteinExistence type="predicted"/>
<evidence type="ECO:0000256" key="5">
    <source>
        <dbReference type="ARBA" id="ARBA00023136"/>
    </source>
</evidence>
<reference evidence="9 10" key="1">
    <citation type="submission" date="2018-06" db="EMBL/GenBank/DDBJ databases">
        <title>Whole genome sequencing of four bacterial strains from South Shetland trench revealing bio-synthetic gene clusters.</title>
        <authorList>
            <person name="Abdel-Mageed W.M."/>
            <person name="Lehri B."/>
            <person name="Jarmusch S.A."/>
            <person name="Miranda K."/>
            <person name="Goodfellow M."/>
            <person name="Jaspars M."/>
            <person name="Karlyshev A.V."/>
        </authorList>
    </citation>
    <scope>NUCLEOTIDE SEQUENCE [LARGE SCALE GENOMIC DNA]</scope>
    <source>
        <strain evidence="9 10">SST1</strain>
    </source>
</reference>
<evidence type="ECO:0000313" key="9">
    <source>
        <dbReference type="EMBL" id="RBA33667.1"/>
    </source>
</evidence>
<name>A0A365P8Q5_9ACTN</name>
<sequence>MTYSPDSGPKRLMRSEDRWIGGVCGGLADYFGLDPALVRLLFVASILLPGPQLLIYVILWFVMPDSRASRVRA</sequence>
<dbReference type="RefSeq" id="WP_067711554.1">
    <property type="nucleotide sequence ID" value="NZ_JAPWIO010000002.1"/>
</dbReference>
<keyword evidence="4 6" id="KW-1133">Transmembrane helix</keyword>
<keyword evidence="3 6" id="KW-0812">Transmembrane</keyword>
<keyword evidence="5 6" id="KW-0472">Membrane</keyword>
<accession>A0A365P8Q5</accession>
<dbReference type="EMBL" id="QNTT01000032">
    <property type="protein sequence ID" value="RBA33667.1"/>
    <property type="molecule type" value="Genomic_DNA"/>
</dbReference>
<dbReference type="EMBL" id="JAUHTB010000002">
    <property type="protein sequence ID" value="MDN4504910.1"/>
    <property type="molecule type" value="Genomic_DNA"/>
</dbReference>
<evidence type="ECO:0000256" key="3">
    <source>
        <dbReference type="ARBA" id="ARBA00022692"/>
    </source>
</evidence>
<evidence type="ECO:0000313" key="10">
    <source>
        <dbReference type="Proteomes" id="UP000252187"/>
    </source>
</evidence>
<evidence type="ECO:0000256" key="2">
    <source>
        <dbReference type="ARBA" id="ARBA00022475"/>
    </source>
</evidence>
<keyword evidence="11" id="KW-1185">Reference proteome</keyword>
<dbReference type="Proteomes" id="UP000252187">
    <property type="component" value="Unassembled WGS sequence"/>
</dbReference>
<keyword evidence="2" id="KW-1003">Cell membrane</keyword>